<protein>
    <submittedName>
        <fullName evidence="1">Uncharacterized protein</fullName>
    </submittedName>
</protein>
<evidence type="ECO:0000313" key="1">
    <source>
        <dbReference type="EMBL" id="KKL19215.1"/>
    </source>
</evidence>
<gene>
    <name evidence="1" type="ORF">LCGC14_2467730</name>
</gene>
<organism evidence="1">
    <name type="scientific">marine sediment metagenome</name>
    <dbReference type="NCBI Taxonomy" id="412755"/>
    <lineage>
        <taxon>unclassified sequences</taxon>
        <taxon>metagenomes</taxon>
        <taxon>ecological metagenomes</taxon>
    </lineage>
</organism>
<proteinExistence type="predicted"/>
<name>A0A0F9BC11_9ZZZZ</name>
<sequence>GKLKKSVAIKHLELLEEIYKKQ</sequence>
<reference evidence="1" key="1">
    <citation type="journal article" date="2015" name="Nature">
        <title>Complex archaea that bridge the gap between prokaryotes and eukaryotes.</title>
        <authorList>
            <person name="Spang A."/>
            <person name="Saw J.H."/>
            <person name="Jorgensen S.L."/>
            <person name="Zaremba-Niedzwiedzka K."/>
            <person name="Martijn J."/>
            <person name="Lind A.E."/>
            <person name="van Eijk R."/>
            <person name="Schleper C."/>
            <person name="Guy L."/>
            <person name="Ettema T.J."/>
        </authorList>
    </citation>
    <scope>NUCLEOTIDE SEQUENCE</scope>
</reference>
<accession>A0A0F9BC11</accession>
<dbReference type="AlphaFoldDB" id="A0A0F9BC11"/>
<feature type="non-terminal residue" evidence="1">
    <location>
        <position position="1"/>
    </location>
</feature>
<dbReference type="EMBL" id="LAZR01038569">
    <property type="protein sequence ID" value="KKL19215.1"/>
    <property type="molecule type" value="Genomic_DNA"/>
</dbReference>
<comment type="caution">
    <text evidence="1">The sequence shown here is derived from an EMBL/GenBank/DDBJ whole genome shotgun (WGS) entry which is preliminary data.</text>
</comment>